<evidence type="ECO:0000256" key="14">
    <source>
        <dbReference type="SAM" id="Phobius"/>
    </source>
</evidence>
<evidence type="ECO:0000256" key="1">
    <source>
        <dbReference type="ARBA" id="ARBA00004651"/>
    </source>
</evidence>
<dbReference type="InterPro" id="IPR001320">
    <property type="entry name" value="Iontro_rcpt_C"/>
</dbReference>
<feature type="transmembrane region" description="Helical" evidence="14">
    <location>
        <begin position="186"/>
        <end position="205"/>
    </location>
</feature>
<dbReference type="PANTHER" id="PTHR42643:SF24">
    <property type="entry name" value="IONOTROPIC RECEPTOR 60A"/>
    <property type="match status" value="1"/>
</dbReference>
<dbReference type="Gene3D" id="1.10.287.70">
    <property type="match status" value="1"/>
</dbReference>
<comment type="similarity">
    <text evidence="2">Belongs to the glutamate-gated ion channel (TC 1.A.10.1) family.</text>
</comment>
<dbReference type="Pfam" id="PF00060">
    <property type="entry name" value="Lig_chan"/>
    <property type="match status" value="1"/>
</dbReference>
<keyword evidence="6 14" id="KW-1133">Transmembrane helix</keyword>
<feature type="transmembrane region" description="Helical" evidence="14">
    <location>
        <begin position="383"/>
        <end position="403"/>
    </location>
</feature>
<keyword evidence="12" id="KW-0407">Ion channel</keyword>
<evidence type="ECO:0000256" key="4">
    <source>
        <dbReference type="ARBA" id="ARBA00022475"/>
    </source>
</evidence>
<dbReference type="SUPFAM" id="SSF53850">
    <property type="entry name" value="Periplasmic binding protein-like II"/>
    <property type="match status" value="1"/>
</dbReference>
<name>A0AAW0U8M7_SCYPA</name>
<keyword evidence="8 14" id="KW-0472">Membrane</keyword>
<organism evidence="17 18">
    <name type="scientific">Scylla paramamosain</name>
    <name type="common">Mud crab</name>
    <dbReference type="NCBI Taxonomy" id="85552"/>
    <lineage>
        <taxon>Eukaryota</taxon>
        <taxon>Metazoa</taxon>
        <taxon>Ecdysozoa</taxon>
        <taxon>Arthropoda</taxon>
        <taxon>Crustacea</taxon>
        <taxon>Multicrustacea</taxon>
        <taxon>Malacostraca</taxon>
        <taxon>Eumalacostraca</taxon>
        <taxon>Eucarida</taxon>
        <taxon>Decapoda</taxon>
        <taxon>Pleocyemata</taxon>
        <taxon>Brachyura</taxon>
        <taxon>Eubrachyura</taxon>
        <taxon>Portunoidea</taxon>
        <taxon>Portunidae</taxon>
        <taxon>Portuninae</taxon>
        <taxon>Scylla</taxon>
    </lineage>
</organism>
<feature type="domain" description="Ionotropic glutamate receptor C-terminal" evidence="15">
    <location>
        <begin position="148"/>
        <end position="394"/>
    </location>
</feature>
<evidence type="ECO:0000256" key="5">
    <source>
        <dbReference type="ARBA" id="ARBA00022692"/>
    </source>
</evidence>
<comment type="subcellular location">
    <subcellularLocation>
        <location evidence="1">Cell membrane</location>
        <topology evidence="1">Multi-pass membrane protein</topology>
    </subcellularLocation>
</comment>
<gene>
    <name evidence="17" type="ORF">O3P69_005292</name>
</gene>
<keyword evidence="10" id="KW-0325">Glycoprotein</keyword>
<feature type="region of interest" description="Disordered" evidence="13">
    <location>
        <begin position="412"/>
        <end position="444"/>
    </location>
</feature>
<feature type="transmembrane region" description="Helical" evidence="14">
    <location>
        <begin position="94"/>
        <end position="114"/>
    </location>
</feature>
<feature type="compositionally biased region" description="Basic and acidic residues" evidence="13">
    <location>
        <begin position="135"/>
        <end position="155"/>
    </location>
</feature>
<keyword evidence="3" id="KW-0813">Transport</keyword>
<dbReference type="Pfam" id="PF10613">
    <property type="entry name" value="Lig_chan-Glu_bd"/>
    <property type="match status" value="1"/>
</dbReference>
<keyword evidence="18" id="KW-1185">Reference proteome</keyword>
<evidence type="ECO:0000259" key="16">
    <source>
        <dbReference type="Pfam" id="PF10613"/>
    </source>
</evidence>
<evidence type="ECO:0000256" key="7">
    <source>
        <dbReference type="ARBA" id="ARBA00023065"/>
    </source>
</evidence>
<dbReference type="Gene3D" id="3.40.190.10">
    <property type="entry name" value="Periplasmic binding protein-like II"/>
    <property type="match status" value="1"/>
</dbReference>
<dbReference type="GO" id="GO:0050906">
    <property type="term" value="P:detection of stimulus involved in sensory perception"/>
    <property type="evidence" value="ECO:0007669"/>
    <property type="project" value="UniProtKB-ARBA"/>
</dbReference>
<evidence type="ECO:0000256" key="2">
    <source>
        <dbReference type="ARBA" id="ARBA00008685"/>
    </source>
</evidence>
<dbReference type="EMBL" id="JARAKH010000016">
    <property type="protein sequence ID" value="KAK8396080.1"/>
    <property type="molecule type" value="Genomic_DNA"/>
</dbReference>
<keyword evidence="7" id="KW-0406">Ion transport</keyword>
<dbReference type="InterPro" id="IPR052192">
    <property type="entry name" value="Insect_Ionotropic_Sensory_Rcpt"/>
</dbReference>
<evidence type="ECO:0000313" key="18">
    <source>
        <dbReference type="Proteomes" id="UP001487740"/>
    </source>
</evidence>
<evidence type="ECO:0000256" key="8">
    <source>
        <dbReference type="ARBA" id="ARBA00023136"/>
    </source>
</evidence>
<dbReference type="GO" id="GO:0005886">
    <property type="term" value="C:plasma membrane"/>
    <property type="evidence" value="ECO:0007669"/>
    <property type="project" value="UniProtKB-SubCell"/>
</dbReference>
<dbReference type="AlphaFoldDB" id="A0AAW0U8M7"/>
<keyword evidence="11" id="KW-1071">Ligand-gated ion channel</keyword>
<dbReference type="InterPro" id="IPR019594">
    <property type="entry name" value="Glu/Gly-bd"/>
</dbReference>
<feature type="compositionally biased region" description="Polar residues" evidence="13">
    <location>
        <begin position="421"/>
        <end position="444"/>
    </location>
</feature>
<comment type="caution">
    <text evidence="17">The sequence shown here is derived from an EMBL/GenBank/DDBJ whole genome shotgun (WGS) entry which is preliminary data.</text>
</comment>
<dbReference type="Proteomes" id="UP001487740">
    <property type="component" value="Unassembled WGS sequence"/>
</dbReference>
<dbReference type="PANTHER" id="PTHR42643">
    <property type="entry name" value="IONOTROPIC RECEPTOR 20A-RELATED"/>
    <property type="match status" value="1"/>
</dbReference>
<sequence length="444" mass="49045">MVCTDDGRCSSFQFMISKHRVYGHQQPNGSWTGLIGLLQRHEMDFAGTLFVVTPERLASLDFSEPLYIDEYNSVYVRPGVTPDMASFIKPYNPMVWVLVLVATFMVFTACQAVVRGADFINKRGRPKLSVTRGSRATEDNGLRGRNETRDGLEGTEEHLREVETSVIWTWGILLSQSVPWMPSKDLGRSVAALWLLMSFTLGSVYRSNLKAMIIYPRINLPFSSLDELQASDISAIIFNGSAIHNHIKDADNSSSLGGLRDQVELYYNDQIASAIQEVLRGNGAGVSFTMGILSVMDQTFSVTGKCSLYKMPRGFLGPLSLSVAFPKGSTLKTKFDDVIIKLRESGIIPKLFRDGQVNSTKCATPESLFLAEVKERPLHLKDFYGVFLVYGGGLFLAAGVFLGEMVRGARWPSRGAPPASPQHTNTETRSQFASATTQKPARLS</sequence>
<feature type="region of interest" description="Disordered" evidence="13">
    <location>
        <begin position="130"/>
        <end position="155"/>
    </location>
</feature>
<feature type="domain" description="Ionotropic glutamate receptor L-glutamate and glycine-binding" evidence="16">
    <location>
        <begin position="12"/>
        <end position="67"/>
    </location>
</feature>
<evidence type="ECO:0000256" key="13">
    <source>
        <dbReference type="SAM" id="MobiDB-lite"/>
    </source>
</evidence>
<keyword evidence="9" id="KW-0675">Receptor</keyword>
<evidence type="ECO:0000256" key="11">
    <source>
        <dbReference type="ARBA" id="ARBA00023286"/>
    </source>
</evidence>
<evidence type="ECO:0000256" key="9">
    <source>
        <dbReference type="ARBA" id="ARBA00023170"/>
    </source>
</evidence>
<evidence type="ECO:0000256" key="3">
    <source>
        <dbReference type="ARBA" id="ARBA00022448"/>
    </source>
</evidence>
<evidence type="ECO:0000256" key="12">
    <source>
        <dbReference type="ARBA" id="ARBA00023303"/>
    </source>
</evidence>
<protein>
    <submittedName>
        <fullName evidence="17">Uncharacterized protein</fullName>
    </submittedName>
</protein>
<reference evidence="17 18" key="1">
    <citation type="submission" date="2023-03" db="EMBL/GenBank/DDBJ databases">
        <title>High-quality genome of Scylla paramamosain provides insights in environmental adaptation.</title>
        <authorList>
            <person name="Zhang L."/>
        </authorList>
    </citation>
    <scope>NUCLEOTIDE SEQUENCE [LARGE SCALE GENOMIC DNA]</scope>
    <source>
        <strain evidence="17">LZ_2023a</strain>
        <tissue evidence="17">Muscle</tissue>
    </source>
</reference>
<proteinExistence type="inferred from homology"/>
<accession>A0AAW0U8M7</accession>
<keyword evidence="5 14" id="KW-0812">Transmembrane</keyword>
<evidence type="ECO:0000259" key="15">
    <source>
        <dbReference type="Pfam" id="PF00060"/>
    </source>
</evidence>
<dbReference type="GO" id="GO:0015276">
    <property type="term" value="F:ligand-gated monoatomic ion channel activity"/>
    <property type="evidence" value="ECO:0007669"/>
    <property type="project" value="InterPro"/>
</dbReference>
<evidence type="ECO:0000313" key="17">
    <source>
        <dbReference type="EMBL" id="KAK8396080.1"/>
    </source>
</evidence>
<keyword evidence="4" id="KW-1003">Cell membrane</keyword>
<evidence type="ECO:0000256" key="10">
    <source>
        <dbReference type="ARBA" id="ARBA00023180"/>
    </source>
</evidence>
<evidence type="ECO:0000256" key="6">
    <source>
        <dbReference type="ARBA" id="ARBA00022989"/>
    </source>
</evidence>